<dbReference type="EMBL" id="JACHBS010000001">
    <property type="protein sequence ID" value="MBB5617600.1"/>
    <property type="molecule type" value="Genomic_DNA"/>
</dbReference>
<dbReference type="SUPFAM" id="SSF159888">
    <property type="entry name" value="YdhG-like"/>
    <property type="match status" value="1"/>
</dbReference>
<accession>A0A840X5F0</accession>
<dbReference type="RefSeq" id="WP_153981746.1">
    <property type="nucleotide sequence ID" value="NZ_BAAANZ010000018.1"/>
</dbReference>
<organism evidence="1 2">
    <name type="scientific">Microcella frigidaquae</name>
    <dbReference type="NCBI Taxonomy" id="424758"/>
    <lineage>
        <taxon>Bacteria</taxon>
        <taxon>Bacillati</taxon>
        <taxon>Actinomycetota</taxon>
        <taxon>Actinomycetes</taxon>
        <taxon>Micrococcales</taxon>
        <taxon>Microbacteriaceae</taxon>
        <taxon>Microcella</taxon>
    </lineage>
</organism>
<evidence type="ECO:0000313" key="1">
    <source>
        <dbReference type="EMBL" id="MBB5617600.1"/>
    </source>
</evidence>
<protein>
    <submittedName>
        <fullName evidence="1">Uncharacterized protein YdhG (YjbR/CyaY superfamily)</fullName>
    </submittedName>
</protein>
<evidence type="ECO:0000313" key="2">
    <source>
        <dbReference type="Proteomes" id="UP000552883"/>
    </source>
</evidence>
<dbReference type="Proteomes" id="UP000552883">
    <property type="component" value="Unassembled WGS sequence"/>
</dbReference>
<dbReference type="AlphaFoldDB" id="A0A840X5F0"/>
<dbReference type="Gene3D" id="3.90.1150.200">
    <property type="match status" value="1"/>
</dbReference>
<keyword evidence="2" id="KW-1185">Reference proteome</keyword>
<name>A0A840X5F0_9MICO</name>
<dbReference type="OrthoDB" id="3236524at2"/>
<proteinExistence type="predicted"/>
<gene>
    <name evidence="1" type="ORF">BJ959_001096</name>
</gene>
<sequence length="113" mass="11709">MGEQEVTEPGPATVAAWMARARELEPASVDGVSYGMPALLYRGKPLVAVAQTAAGYSIYPFSGAVVAAVAPLVGDLKRSKGAIAFTDAHPLPPDAFDALVRTRRAEIDAALDG</sequence>
<reference evidence="1 2" key="1">
    <citation type="submission" date="2020-08" db="EMBL/GenBank/DDBJ databases">
        <title>Sequencing the genomes of 1000 actinobacteria strains.</title>
        <authorList>
            <person name="Klenk H.-P."/>
        </authorList>
    </citation>
    <scope>NUCLEOTIDE SEQUENCE [LARGE SCALE GENOMIC DNA]</scope>
    <source>
        <strain evidence="1 2">DSM 23889</strain>
    </source>
</reference>
<comment type="caution">
    <text evidence="1">The sequence shown here is derived from an EMBL/GenBank/DDBJ whole genome shotgun (WGS) entry which is preliminary data.</text>
</comment>